<evidence type="ECO:0000313" key="1">
    <source>
        <dbReference type="EMBL" id="CAB4568950.1"/>
    </source>
</evidence>
<gene>
    <name evidence="1" type="ORF">UFOPK1599_00982</name>
</gene>
<name>A0A6J6DXM2_9ZZZZ</name>
<proteinExistence type="predicted"/>
<dbReference type="EMBL" id="CAEZTE010000074">
    <property type="protein sequence ID" value="CAB4568950.1"/>
    <property type="molecule type" value="Genomic_DNA"/>
</dbReference>
<sequence>MITAVANKAITLFICSLSSKVKPTIAGVINKPTKFITLINGFMAGPAVSLNGSPTVSPTTVAL</sequence>
<dbReference type="AlphaFoldDB" id="A0A6J6DXM2"/>
<organism evidence="1">
    <name type="scientific">freshwater metagenome</name>
    <dbReference type="NCBI Taxonomy" id="449393"/>
    <lineage>
        <taxon>unclassified sequences</taxon>
        <taxon>metagenomes</taxon>
        <taxon>ecological metagenomes</taxon>
    </lineage>
</organism>
<reference evidence="1" key="1">
    <citation type="submission" date="2020-05" db="EMBL/GenBank/DDBJ databases">
        <authorList>
            <person name="Chiriac C."/>
            <person name="Salcher M."/>
            <person name="Ghai R."/>
            <person name="Kavagutti S V."/>
        </authorList>
    </citation>
    <scope>NUCLEOTIDE SEQUENCE</scope>
</reference>
<accession>A0A6J6DXM2</accession>
<protein>
    <submittedName>
        <fullName evidence="1">Unannotated protein</fullName>
    </submittedName>
</protein>